<evidence type="ECO:0000256" key="1">
    <source>
        <dbReference type="ARBA" id="ARBA00006285"/>
    </source>
</evidence>
<dbReference type="GO" id="GO:0005975">
    <property type="term" value="P:carbohydrate metabolic process"/>
    <property type="evidence" value="ECO:0007669"/>
    <property type="project" value="InterPro"/>
</dbReference>
<dbReference type="SUPFAM" id="SSF51445">
    <property type="entry name" value="(Trans)glycosidases"/>
    <property type="match status" value="1"/>
</dbReference>
<reference evidence="4 5" key="1">
    <citation type="submission" date="2019-02" db="EMBL/GenBank/DDBJ databases">
        <title>Deep-cultivation of Planctomycetes and their phenomic and genomic characterization uncovers novel biology.</title>
        <authorList>
            <person name="Wiegand S."/>
            <person name="Jogler M."/>
            <person name="Boedeker C."/>
            <person name="Pinto D."/>
            <person name="Vollmers J."/>
            <person name="Rivas-Marin E."/>
            <person name="Kohn T."/>
            <person name="Peeters S.H."/>
            <person name="Heuer A."/>
            <person name="Rast P."/>
            <person name="Oberbeckmann S."/>
            <person name="Bunk B."/>
            <person name="Jeske O."/>
            <person name="Meyerdierks A."/>
            <person name="Storesund J.E."/>
            <person name="Kallscheuer N."/>
            <person name="Luecker S."/>
            <person name="Lage O.M."/>
            <person name="Pohl T."/>
            <person name="Merkel B.J."/>
            <person name="Hornburger P."/>
            <person name="Mueller R.-W."/>
            <person name="Bruemmer F."/>
            <person name="Labrenz M."/>
            <person name="Spormann A.M."/>
            <person name="Op den Camp H."/>
            <person name="Overmann J."/>
            <person name="Amann R."/>
            <person name="Jetten M.S.M."/>
            <person name="Mascher T."/>
            <person name="Medema M.H."/>
            <person name="Devos D.P."/>
            <person name="Kaster A.-K."/>
            <person name="Ovreas L."/>
            <person name="Rohde M."/>
            <person name="Galperin M.Y."/>
            <person name="Jogler C."/>
        </authorList>
    </citation>
    <scope>NUCLEOTIDE SEQUENCE [LARGE SCALE GENOMIC DNA]</scope>
    <source>
        <strain evidence="4 5">I41</strain>
    </source>
</reference>
<protein>
    <submittedName>
        <fullName evidence="4">Glycosyl hydrolase family 20, catalytic domain</fullName>
    </submittedName>
</protein>
<dbReference type="KEGG" id="llh:I41_15320"/>
<evidence type="ECO:0000313" key="4">
    <source>
        <dbReference type="EMBL" id="QDT72359.1"/>
    </source>
</evidence>
<dbReference type="InterPro" id="IPR015883">
    <property type="entry name" value="Glyco_hydro_20_cat"/>
</dbReference>
<dbReference type="EMBL" id="CP036339">
    <property type="protein sequence ID" value="QDT72359.1"/>
    <property type="molecule type" value="Genomic_DNA"/>
</dbReference>
<comment type="similarity">
    <text evidence="1">Belongs to the glycosyl hydrolase 20 family.</text>
</comment>
<evidence type="ECO:0000259" key="3">
    <source>
        <dbReference type="Pfam" id="PF00728"/>
    </source>
</evidence>
<dbReference type="InterPro" id="IPR017853">
    <property type="entry name" value="GH"/>
</dbReference>
<keyword evidence="2 4" id="KW-0378">Hydrolase</keyword>
<dbReference type="AlphaFoldDB" id="A0A517TVG5"/>
<evidence type="ECO:0000256" key="2">
    <source>
        <dbReference type="ARBA" id="ARBA00022801"/>
    </source>
</evidence>
<dbReference type="Proteomes" id="UP000317909">
    <property type="component" value="Chromosome"/>
</dbReference>
<dbReference type="OrthoDB" id="9810898at2"/>
<evidence type="ECO:0000313" key="5">
    <source>
        <dbReference type="Proteomes" id="UP000317909"/>
    </source>
</evidence>
<dbReference type="RefSeq" id="WP_145431938.1">
    <property type="nucleotide sequence ID" value="NZ_CP036339.1"/>
</dbReference>
<dbReference type="Pfam" id="PF00728">
    <property type="entry name" value="Glyco_hydro_20"/>
    <property type="match status" value="1"/>
</dbReference>
<sequence>MHKSVALWLTLLTVCVFGVGPAFSEDALDKVLPVRGFCIAAPSRSELDSFVQFIEQELAPRRVNTLVLRVDYNFQYASRPDLADRDGLSKDDAARLAKTCRDHGITLIPQLNLLGHQSWANHTGRLLQVHPEFDETPWVKMPEKYSWPNPDRLYCKSYCPRHPEVHAVVFDLVDELCDAFEADALHVGMDEVFYIGEEKCPRCGGRDKAELFADEVTLIRDHLNKKGRRMWMWGDRLLDGKATGIGEWEASENGTHGAIDLIPKDVVICDWHYERPDPTAVYFAMKGFDVVTCPWKDAAVAVQQLDNTLEFRAGSTEELRPHFRGMMQTVWSGAGGFLREFHDHGREGDDGGETASQCFRTLYDEIGNLPVD</sequence>
<organism evidence="4 5">
    <name type="scientific">Lacipirellula limnantheis</name>
    <dbReference type="NCBI Taxonomy" id="2528024"/>
    <lineage>
        <taxon>Bacteria</taxon>
        <taxon>Pseudomonadati</taxon>
        <taxon>Planctomycetota</taxon>
        <taxon>Planctomycetia</taxon>
        <taxon>Pirellulales</taxon>
        <taxon>Lacipirellulaceae</taxon>
        <taxon>Lacipirellula</taxon>
    </lineage>
</organism>
<proteinExistence type="inferred from homology"/>
<feature type="domain" description="Glycoside hydrolase family 20 catalytic" evidence="3">
    <location>
        <begin position="88"/>
        <end position="296"/>
    </location>
</feature>
<gene>
    <name evidence="4" type="ORF">I41_15320</name>
</gene>
<accession>A0A517TVG5</accession>
<name>A0A517TVG5_9BACT</name>
<dbReference type="Gene3D" id="3.20.20.80">
    <property type="entry name" value="Glycosidases"/>
    <property type="match status" value="1"/>
</dbReference>
<keyword evidence="5" id="KW-1185">Reference proteome</keyword>
<dbReference type="GO" id="GO:0004563">
    <property type="term" value="F:beta-N-acetylhexosaminidase activity"/>
    <property type="evidence" value="ECO:0007669"/>
    <property type="project" value="UniProtKB-ARBA"/>
</dbReference>